<dbReference type="InterPro" id="IPR010982">
    <property type="entry name" value="Lambda_DNA-bd_dom_sf"/>
</dbReference>
<gene>
    <name evidence="3" type="ORF">N825_15950</name>
</gene>
<evidence type="ECO:0000259" key="2">
    <source>
        <dbReference type="PROSITE" id="PS50943"/>
    </source>
</evidence>
<evidence type="ECO:0000313" key="4">
    <source>
        <dbReference type="Proteomes" id="UP000019486"/>
    </source>
</evidence>
<organism evidence="3 4">
    <name type="scientific">Skermanella stibiiresistens SB22</name>
    <dbReference type="NCBI Taxonomy" id="1385369"/>
    <lineage>
        <taxon>Bacteria</taxon>
        <taxon>Pseudomonadati</taxon>
        <taxon>Pseudomonadota</taxon>
        <taxon>Alphaproteobacteria</taxon>
        <taxon>Rhodospirillales</taxon>
        <taxon>Azospirillaceae</taxon>
        <taxon>Skermanella</taxon>
    </lineage>
</organism>
<dbReference type="EMBL" id="AVFL01000022">
    <property type="protein sequence ID" value="EWY37894.1"/>
    <property type="molecule type" value="Genomic_DNA"/>
</dbReference>
<dbReference type="InterPro" id="IPR001387">
    <property type="entry name" value="Cro/C1-type_HTH"/>
</dbReference>
<keyword evidence="4" id="KW-1185">Reference proteome</keyword>
<dbReference type="InterPro" id="IPR013430">
    <property type="entry name" value="Toxin_antidote_HigA"/>
</dbReference>
<dbReference type="GO" id="GO:0003677">
    <property type="term" value="F:DNA binding"/>
    <property type="evidence" value="ECO:0007669"/>
    <property type="project" value="UniProtKB-KW"/>
</dbReference>
<dbReference type="PANTHER" id="PTHR36924:SF1">
    <property type="entry name" value="ANTITOXIN HIGA-1"/>
    <property type="match status" value="1"/>
</dbReference>
<feature type="domain" description="HTH cro/C1-type" evidence="2">
    <location>
        <begin position="1"/>
        <end position="46"/>
    </location>
</feature>
<dbReference type="PROSITE" id="PS50943">
    <property type="entry name" value="HTH_CROC1"/>
    <property type="match status" value="1"/>
</dbReference>
<accession>W9GVR3</accession>
<name>W9GVR3_9PROT</name>
<dbReference type="SUPFAM" id="SSF47413">
    <property type="entry name" value="lambda repressor-like DNA-binding domains"/>
    <property type="match status" value="1"/>
</dbReference>
<dbReference type="Gene3D" id="1.10.260.40">
    <property type="entry name" value="lambda repressor-like DNA-binding domains"/>
    <property type="match status" value="1"/>
</dbReference>
<dbReference type="STRING" id="1385369.N825_15950"/>
<dbReference type="PANTHER" id="PTHR36924">
    <property type="entry name" value="ANTITOXIN HIGA-1"/>
    <property type="match status" value="1"/>
</dbReference>
<protein>
    <recommendedName>
        <fullName evidence="2">HTH cro/C1-type domain-containing protein</fullName>
    </recommendedName>
</protein>
<comment type="caution">
    <text evidence="3">The sequence shown here is derived from an EMBL/GenBank/DDBJ whole genome shotgun (WGS) entry which is preliminary data.</text>
</comment>
<proteinExistence type="predicted"/>
<sequence>MSARRFAEHVGVPPNAMVEILRGERRVTAPMALRFAKAFDTDPRYWTNLQSLYEIKKAQEEIGDLIAAIPSLTLHHRAA</sequence>
<reference evidence="3 4" key="1">
    <citation type="submission" date="2013-08" db="EMBL/GenBank/DDBJ databases">
        <title>The genome sequence of Skermanella stibiiresistens.</title>
        <authorList>
            <person name="Zhu W."/>
            <person name="Wang G."/>
        </authorList>
    </citation>
    <scope>NUCLEOTIDE SEQUENCE [LARGE SCALE GENOMIC DNA]</scope>
    <source>
        <strain evidence="3 4">SB22</strain>
    </source>
</reference>
<dbReference type="AlphaFoldDB" id="W9GVR3"/>
<evidence type="ECO:0000256" key="1">
    <source>
        <dbReference type="ARBA" id="ARBA00023125"/>
    </source>
</evidence>
<dbReference type="Proteomes" id="UP000019486">
    <property type="component" value="Unassembled WGS sequence"/>
</dbReference>
<evidence type="ECO:0000313" key="3">
    <source>
        <dbReference type="EMBL" id="EWY37894.1"/>
    </source>
</evidence>
<dbReference type="CDD" id="cd00093">
    <property type="entry name" value="HTH_XRE"/>
    <property type="match status" value="1"/>
</dbReference>
<keyword evidence="1" id="KW-0238">DNA-binding</keyword>
<dbReference type="NCBIfam" id="TIGR02607">
    <property type="entry name" value="antidote_HigA"/>
    <property type="match status" value="1"/>
</dbReference>